<keyword evidence="1" id="KW-0812">Transmembrane</keyword>
<keyword evidence="1" id="KW-0472">Membrane</keyword>
<evidence type="ECO:0000256" key="2">
    <source>
        <dbReference type="SAM" id="SignalP"/>
    </source>
</evidence>
<dbReference type="AlphaFoldDB" id="A0A1I7U3W7"/>
<feature type="signal peptide" evidence="2">
    <location>
        <begin position="1"/>
        <end position="18"/>
    </location>
</feature>
<keyword evidence="3" id="KW-1185">Reference proteome</keyword>
<sequence>MIYFVLPLLFLLFSSASGAVIPDPEFDDYDCWLNPNRSIIMRKYLPPEANTTWGRYYRSWGMDYEEEMAKKELTMAAAELIDRHLIGYTGKSNFTVKLQIYIVKCSEGKNGWDDEQYEEDFVKGKPTFDWSAEYCQSKIVDKWCDKGDRLKINLAANSTTSIGTEFLANVTFTCPISFYYLFLNTFRTVTKDSYEFKKAFWIALGVSATCLLLLSALGIYCLCERRNRKLSQMANYEHWRRFRSKLTYHSFDIPEYDIPSMSEGVEDTVVVDMEAPPTRK</sequence>
<organism evidence="3 4">
    <name type="scientific">Caenorhabditis tropicalis</name>
    <dbReference type="NCBI Taxonomy" id="1561998"/>
    <lineage>
        <taxon>Eukaryota</taxon>
        <taxon>Metazoa</taxon>
        <taxon>Ecdysozoa</taxon>
        <taxon>Nematoda</taxon>
        <taxon>Chromadorea</taxon>
        <taxon>Rhabditida</taxon>
        <taxon>Rhabditina</taxon>
        <taxon>Rhabditomorpha</taxon>
        <taxon>Rhabditoidea</taxon>
        <taxon>Rhabditidae</taxon>
        <taxon>Peloderinae</taxon>
        <taxon>Caenorhabditis</taxon>
    </lineage>
</organism>
<keyword evidence="2" id="KW-0732">Signal</keyword>
<evidence type="ECO:0000256" key="1">
    <source>
        <dbReference type="SAM" id="Phobius"/>
    </source>
</evidence>
<dbReference type="Proteomes" id="UP000095282">
    <property type="component" value="Unplaced"/>
</dbReference>
<evidence type="ECO:0000313" key="4">
    <source>
        <dbReference type="WBParaSite" id="Csp11.Scaffold629.g14589.t1"/>
    </source>
</evidence>
<name>A0A1I7U3W7_9PELO</name>
<reference evidence="4" key="1">
    <citation type="submission" date="2016-11" db="UniProtKB">
        <authorList>
            <consortium name="WormBaseParasite"/>
        </authorList>
    </citation>
    <scope>IDENTIFICATION</scope>
</reference>
<dbReference type="eggNOG" id="ENOG502TI8W">
    <property type="taxonomic scope" value="Eukaryota"/>
</dbReference>
<protein>
    <submittedName>
        <fullName evidence="4">Uncharacterized protein</fullName>
    </submittedName>
</protein>
<feature type="chain" id="PRO_5009308472" evidence="2">
    <location>
        <begin position="19"/>
        <end position="280"/>
    </location>
</feature>
<dbReference type="WBParaSite" id="Csp11.Scaffold629.g14589.t1">
    <property type="protein sequence ID" value="Csp11.Scaffold629.g14589.t1"/>
    <property type="gene ID" value="Csp11.Scaffold629.g14589"/>
</dbReference>
<evidence type="ECO:0000313" key="3">
    <source>
        <dbReference type="Proteomes" id="UP000095282"/>
    </source>
</evidence>
<feature type="transmembrane region" description="Helical" evidence="1">
    <location>
        <begin position="199"/>
        <end position="223"/>
    </location>
</feature>
<proteinExistence type="predicted"/>
<accession>A0A1I7U3W7</accession>
<keyword evidence="1" id="KW-1133">Transmembrane helix</keyword>